<gene>
    <name evidence="2" type="ORF">KIK155_LOCUS18873</name>
    <name evidence="3" type="ORF">TOA249_LOCUS13302</name>
</gene>
<organism evidence="2 4">
    <name type="scientific">Rotaria socialis</name>
    <dbReference type="NCBI Taxonomy" id="392032"/>
    <lineage>
        <taxon>Eukaryota</taxon>
        <taxon>Metazoa</taxon>
        <taxon>Spiralia</taxon>
        <taxon>Gnathifera</taxon>
        <taxon>Rotifera</taxon>
        <taxon>Eurotatoria</taxon>
        <taxon>Bdelloidea</taxon>
        <taxon>Philodinida</taxon>
        <taxon>Philodinidae</taxon>
        <taxon>Rotaria</taxon>
    </lineage>
</organism>
<keyword evidence="1" id="KW-1133">Transmembrane helix</keyword>
<evidence type="ECO:0000256" key="1">
    <source>
        <dbReference type="SAM" id="Phobius"/>
    </source>
</evidence>
<name>A0A818KLP8_9BILA</name>
<proteinExistence type="predicted"/>
<feature type="transmembrane region" description="Helical" evidence="1">
    <location>
        <begin position="20"/>
        <end position="48"/>
    </location>
</feature>
<accession>A0A818KLP8</accession>
<evidence type="ECO:0000313" key="3">
    <source>
        <dbReference type="EMBL" id="CAF4641287.1"/>
    </source>
</evidence>
<sequence>MYIQVLIFYDIQDGICSYRLGVYGFFSICLFIDSGILPLLLMLIVGYLTIKNIQQSKRAARPLAPVNRVRSAEFTGISRKDLHFTTMLFNQILL</sequence>
<dbReference type="Proteomes" id="UP000663838">
    <property type="component" value="Unassembled WGS sequence"/>
</dbReference>
<protein>
    <submittedName>
        <fullName evidence="2">Uncharacterized protein</fullName>
    </submittedName>
</protein>
<evidence type="ECO:0000313" key="4">
    <source>
        <dbReference type="Proteomes" id="UP000663865"/>
    </source>
</evidence>
<comment type="caution">
    <text evidence="2">The sequence shown here is derived from an EMBL/GenBank/DDBJ whole genome shotgun (WGS) entry which is preliminary data.</text>
</comment>
<dbReference type="Proteomes" id="UP000663865">
    <property type="component" value="Unassembled WGS sequence"/>
</dbReference>
<reference evidence="2" key="1">
    <citation type="submission" date="2021-02" db="EMBL/GenBank/DDBJ databases">
        <authorList>
            <person name="Nowell W R."/>
        </authorList>
    </citation>
    <scope>NUCLEOTIDE SEQUENCE</scope>
</reference>
<dbReference type="EMBL" id="CAJNYV010003318">
    <property type="protein sequence ID" value="CAF3559622.1"/>
    <property type="molecule type" value="Genomic_DNA"/>
</dbReference>
<keyword evidence="1" id="KW-0812">Transmembrane</keyword>
<dbReference type="AlphaFoldDB" id="A0A818KLP8"/>
<keyword evidence="1" id="KW-0472">Membrane</keyword>
<evidence type="ECO:0000313" key="2">
    <source>
        <dbReference type="EMBL" id="CAF3559622.1"/>
    </source>
</evidence>
<dbReference type="EMBL" id="CAJOBS010000783">
    <property type="protein sequence ID" value="CAF4641287.1"/>
    <property type="molecule type" value="Genomic_DNA"/>
</dbReference>